<gene>
    <name evidence="2" type="ORF">PCL_03367</name>
</gene>
<comment type="caution">
    <text evidence="2">The sequence shown here is derived from an EMBL/GenBank/DDBJ whole genome shotgun (WGS) entry which is preliminary data.</text>
</comment>
<evidence type="ECO:0000313" key="3">
    <source>
        <dbReference type="Proteomes" id="UP000245956"/>
    </source>
</evidence>
<reference evidence="2 3" key="1">
    <citation type="journal article" date="2016" name="Front. Microbiol.">
        <title>Genome and transcriptome sequences reveal the specific parasitism of the nematophagous Purpureocillium lilacinum 36-1.</title>
        <authorList>
            <person name="Xie J."/>
            <person name="Li S."/>
            <person name="Mo C."/>
            <person name="Xiao X."/>
            <person name="Peng D."/>
            <person name="Wang G."/>
            <person name="Xiao Y."/>
        </authorList>
    </citation>
    <scope>NUCLEOTIDE SEQUENCE [LARGE SCALE GENOMIC DNA]</scope>
    <source>
        <strain evidence="2 3">36-1</strain>
    </source>
</reference>
<evidence type="ECO:0000256" key="1">
    <source>
        <dbReference type="SAM" id="MobiDB-lite"/>
    </source>
</evidence>
<protein>
    <submittedName>
        <fullName evidence="2">Uncharacterized protein</fullName>
    </submittedName>
</protein>
<feature type="region of interest" description="Disordered" evidence="1">
    <location>
        <begin position="248"/>
        <end position="339"/>
    </location>
</feature>
<dbReference type="AlphaFoldDB" id="A0A2U3ENU3"/>
<sequence length="352" mass="40126">MSDNRAAPIFPRGESLMPYAYAFHETMASLLVDMVPLSDDDPLEMTTQREIAYQMAMLYRFAFKTMSSLADREEARIKKRLCNSGPETRALAVKFVLSAAKAARALEKRVNRDLDLLEDLLHLASKERIMTCLTTSDLMQMPQSINCPCCQKSQGWPVLPDRLRPEHFAKQDDGIYTVKILWYRGLDSHHRLHGAILDYDEDGNLDQMQLEWRPYERPFMVPGEEPLWPLRVTIRNQCIAMDEDDWAVEQSGDESDDDVDDDVEKNRDSNGPYLAEQSTDDEQLWSGYAHDVAEQSTDDEEQLCGGYGQDSAEQSTDDEEQLSGGYGQDLAGDSSGDEEQLWYGIPVSHFEW</sequence>
<proteinExistence type="predicted"/>
<organism evidence="2 3">
    <name type="scientific">Purpureocillium lilacinum</name>
    <name type="common">Paecilomyces lilacinus</name>
    <dbReference type="NCBI Taxonomy" id="33203"/>
    <lineage>
        <taxon>Eukaryota</taxon>
        <taxon>Fungi</taxon>
        <taxon>Dikarya</taxon>
        <taxon>Ascomycota</taxon>
        <taxon>Pezizomycotina</taxon>
        <taxon>Sordariomycetes</taxon>
        <taxon>Hypocreomycetidae</taxon>
        <taxon>Hypocreales</taxon>
        <taxon>Ophiocordycipitaceae</taxon>
        <taxon>Purpureocillium</taxon>
    </lineage>
</organism>
<name>A0A2U3ENU3_PURLI</name>
<evidence type="ECO:0000313" key="2">
    <source>
        <dbReference type="EMBL" id="PWI76173.1"/>
    </source>
</evidence>
<dbReference type="Proteomes" id="UP000245956">
    <property type="component" value="Unassembled WGS sequence"/>
</dbReference>
<accession>A0A2U3ENU3</accession>
<dbReference type="EMBL" id="LCWV01000001">
    <property type="protein sequence ID" value="PWI76173.1"/>
    <property type="molecule type" value="Genomic_DNA"/>
</dbReference>
<feature type="compositionally biased region" description="Acidic residues" evidence="1">
    <location>
        <begin position="248"/>
        <end position="263"/>
    </location>
</feature>